<name>A0A1I6GAB5_9RHOB</name>
<evidence type="ECO:0000313" key="1">
    <source>
        <dbReference type="EMBL" id="SFR39118.1"/>
    </source>
</evidence>
<gene>
    <name evidence="1" type="ORF">SAMN04488002_1140</name>
</gene>
<accession>A0A1I6GAB5</accession>
<dbReference type="Proteomes" id="UP000199658">
    <property type="component" value="Unassembled WGS sequence"/>
</dbReference>
<proteinExistence type="predicted"/>
<organism evidence="1 2">
    <name type="scientific">Litoreibacter janthinus</name>
    <dbReference type="NCBI Taxonomy" id="670154"/>
    <lineage>
        <taxon>Bacteria</taxon>
        <taxon>Pseudomonadati</taxon>
        <taxon>Pseudomonadota</taxon>
        <taxon>Alphaproteobacteria</taxon>
        <taxon>Rhodobacterales</taxon>
        <taxon>Roseobacteraceae</taxon>
        <taxon>Litoreibacter</taxon>
    </lineage>
</organism>
<sequence>MTSSFIYLEGILTEANQFELGRNLETRMVDPAFRDQGAQHFGDQMAELTLSTAKGRPLVTSTCAVNIPAGCSSTTPFAGIGLIRAAIAHHPNARLISLRHKGAKLFQGAVARNRPIARVKAFRADTKTASFDLERPSLSQATIWADLSDGKRVRAPAVLTKAGRWQVDLLPLAGVEHATLIAEVTHRFRTAEVSCGQVKLAKAVVNGLIIEPANGAAIPLGRRISLVGNLFDQNGREIDWVTGNYAWRMNGKVLDDCDCRMVAWSTDKPGEHRLELVANSKAKGVRVLAAANFQVNKMTEGQAELFELLKARTAPAAGFTSER</sequence>
<dbReference type="STRING" id="670154.SAMN04488002_1140"/>
<dbReference type="EMBL" id="FOYO01000001">
    <property type="protein sequence ID" value="SFR39118.1"/>
    <property type="molecule type" value="Genomic_DNA"/>
</dbReference>
<dbReference type="AlphaFoldDB" id="A0A1I6GAB5"/>
<reference evidence="2" key="1">
    <citation type="submission" date="2016-10" db="EMBL/GenBank/DDBJ databases">
        <authorList>
            <person name="Varghese N."/>
            <person name="Submissions S."/>
        </authorList>
    </citation>
    <scope>NUCLEOTIDE SEQUENCE [LARGE SCALE GENOMIC DNA]</scope>
    <source>
        <strain evidence="2">DSM 26921</strain>
    </source>
</reference>
<keyword evidence="2" id="KW-1185">Reference proteome</keyword>
<protein>
    <submittedName>
        <fullName evidence="1">Uncharacterized protein</fullName>
    </submittedName>
</protein>
<evidence type="ECO:0000313" key="2">
    <source>
        <dbReference type="Proteomes" id="UP000199658"/>
    </source>
</evidence>
<dbReference type="RefSeq" id="WP_090213596.1">
    <property type="nucleotide sequence ID" value="NZ_FOYO01000001.1"/>
</dbReference>